<dbReference type="SUPFAM" id="SSF55729">
    <property type="entry name" value="Acyl-CoA N-acyltransferases (Nat)"/>
    <property type="match status" value="1"/>
</dbReference>
<reference evidence="3 4" key="1">
    <citation type="journal article" date="2019" name="Int. J. Syst. Evol. Microbiol.">
        <title>The Global Catalogue of Microorganisms (GCM) 10K type strain sequencing project: providing services to taxonomists for standard genome sequencing and annotation.</title>
        <authorList>
            <consortium name="The Broad Institute Genomics Platform"/>
            <consortium name="The Broad Institute Genome Sequencing Center for Infectious Disease"/>
            <person name="Wu L."/>
            <person name="Ma J."/>
        </authorList>
    </citation>
    <scope>NUCLEOTIDE SEQUENCE [LARGE SCALE GENOMIC DNA]</scope>
    <source>
        <strain evidence="3 4">JCM 12140</strain>
    </source>
</reference>
<evidence type="ECO:0000259" key="2">
    <source>
        <dbReference type="PROSITE" id="PS51186"/>
    </source>
</evidence>
<comment type="caution">
    <text evidence="3">The sequence shown here is derived from an EMBL/GenBank/DDBJ whole genome shotgun (WGS) entry which is preliminary data.</text>
</comment>
<proteinExistence type="predicted"/>
<gene>
    <name evidence="3" type="ORF">GCM10009627_04080</name>
</gene>
<dbReference type="PROSITE" id="PS51186">
    <property type="entry name" value="GNAT"/>
    <property type="match status" value="1"/>
</dbReference>
<accession>A0ABN1Z908</accession>
<feature type="compositionally biased region" description="Low complexity" evidence="1">
    <location>
        <begin position="195"/>
        <end position="218"/>
    </location>
</feature>
<dbReference type="PANTHER" id="PTHR43415:SF3">
    <property type="entry name" value="GNAT-FAMILY ACETYLTRANSFERASE"/>
    <property type="match status" value="1"/>
</dbReference>
<dbReference type="InterPro" id="IPR016181">
    <property type="entry name" value="Acyl_CoA_acyltransferase"/>
</dbReference>
<evidence type="ECO:0000313" key="4">
    <source>
        <dbReference type="Proteomes" id="UP001501742"/>
    </source>
</evidence>
<dbReference type="Pfam" id="PF13302">
    <property type="entry name" value="Acetyltransf_3"/>
    <property type="match status" value="1"/>
</dbReference>
<evidence type="ECO:0000313" key="3">
    <source>
        <dbReference type="EMBL" id="GAA1492062.1"/>
    </source>
</evidence>
<dbReference type="PANTHER" id="PTHR43415">
    <property type="entry name" value="SPERMIDINE N(1)-ACETYLTRANSFERASE"/>
    <property type="match status" value="1"/>
</dbReference>
<keyword evidence="4" id="KW-1185">Reference proteome</keyword>
<dbReference type="EMBL" id="BAAAJX010000002">
    <property type="protein sequence ID" value="GAA1492062.1"/>
    <property type="molecule type" value="Genomic_DNA"/>
</dbReference>
<feature type="domain" description="N-acetyltransferase" evidence="2">
    <location>
        <begin position="22"/>
        <end position="187"/>
    </location>
</feature>
<evidence type="ECO:0000256" key="1">
    <source>
        <dbReference type="SAM" id="MobiDB-lite"/>
    </source>
</evidence>
<sequence>MTWSTSADARRYGSTLLQGERVRFRALEDPDLADLVRWWRDPEWSVLQQMVVRPRPEAPVTELFRSWSSSERGGDVGFSVVDRESDVLVGHVTLFGGALPVRAATLAVMIGAEHVGRGYGTDAVRVLTDYGFREMGLNRIEIRVHAFNDRARAVYRTVGYQEEGVRRAATFHEGRFHDEVVMSVLAHEWAARTAAPAAPAAERGAAPTAEQAAAPSPSDGQPPEA</sequence>
<feature type="region of interest" description="Disordered" evidence="1">
    <location>
        <begin position="195"/>
        <end position="225"/>
    </location>
</feature>
<name>A0ABN1Z908_9MICO</name>
<dbReference type="Proteomes" id="UP001501742">
    <property type="component" value="Unassembled WGS sequence"/>
</dbReference>
<protein>
    <submittedName>
        <fullName evidence="3">GNAT family protein</fullName>
    </submittedName>
</protein>
<organism evidence="3 4">
    <name type="scientific">Curtobacterium herbarum</name>
    <dbReference type="NCBI Taxonomy" id="150122"/>
    <lineage>
        <taxon>Bacteria</taxon>
        <taxon>Bacillati</taxon>
        <taxon>Actinomycetota</taxon>
        <taxon>Actinomycetes</taxon>
        <taxon>Micrococcales</taxon>
        <taxon>Microbacteriaceae</taxon>
        <taxon>Curtobacterium</taxon>
    </lineage>
</organism>
<dbReference type="InterPro" id="IPR000182">
    <property type="entry name" value="GNAT_dom"/>
</dbReference>
<dbReference type="Gene3D" id="3.40.630.30">
    <property type="match status" value="1"/>
</dbReference>
<dbReference type="RefSeq" id="WP_204609070.1">
    <property type="nucleotide sequence ID" value="NZ_BAAAJX010000002.1"/>
</dbReference>